<dbReference type="AlphaFoldDB" id="A3LZT0"/>
<evidence type="ECO:0000256" key="4">
    <source>
        <dbReference type="ARBA" id="ARBA00022670"/>
    </source>
</evidence>
<keyword evidence="11" id="KW-1185">Reference proteome</keyword>
<dbReference type="GO" id="GO:0006508">
    <property type="term" value="P:proteolysis"/>
    <property type="evidence" value="ECO:0007669"/>
    <property type="project" value="UniProtKB-KW"/>
</dbReference>
<evidence type="ECO:0000256" key="5">
    <source>
        <dbReference type="ARBA" id="ARBA00022703"/>
    </source>
</evidence>
<comment type="similarity">
    <text evidence="2">Belongs to the peptidase C14B family.</text>
</comment>
<dbReference type="eggNOG" id="KOG1546">
    <property type="taxonomic scope" value="Eukaryota"/>
</dbReference>
<proteinExistence type="inferred from homology"/>
<dbReference type="KEGG" id="pic:PICST_63918"/>
<protein>
    <recommendedName>
        <fullName evidence="3">Metacaspase-1</fullName>
    </recommendedName>
</protein>
<dbReference type="GeneID" id="4841044"/>
<dbReference type="OMA" id="IRMALQW"/>
<evidence type="ECO:0000256" key="8">
    <source>
        <dbReference type="SAM" id="MobiDB-lite"/>
    </source>
</evidence>
<dbReference type="PANTHER" id="PTHR48104">
    <property type="entry name" value="METACASPASE-4"/>
    <property type="match status" value="1"/>
</dbReference>
<comment type="function">
    <text evidence="1">Involved in cell death (apoptosis).</text>
</comment>
<dbReference type="PANTHER" id="PTHR48104:SF30">
    <property type="entry name" value="METACASPASE-1"/>
    <property type="match status" value="1"/>
</dbReference>
<organism evidence="10 11">
    <name type="scientific">Scheffersomyces stipitis (strain ATCC 58785 / CBS 6054 / NBRC 10063 / NRRL Y-11545)</name>
    <name type="common">Yeast</name>
    <name type="synonym">Pichia stipitis</name>
    <dbReference type="NCBI Taxonomy" id="322104"/>
    <lineage>
        <taxon>Eukaryota</taxon>
        <taxon>Fungi</taxon>
        <taxon>Dikarya</taxon>
        <taxon>Ascomycota</taxon>
        <taxon>Saccharomycotina</taxon>
        <taxon>Pichiomycetes</taxon>
        <taxon>Debaryomycetaceae</taxon>
        <taxon>Scheffersomyces</taxon>
    </lineage>
</organism>
<evidence type="ECO:0000256" key="7">
    <source>
        <dbReference type="ARBA" id="ARBA00023145"/>
    </source>
</evidence>
<dbReference type="InterPro" id="IPR050452">
    <property type="entry name" value="Metacaspase"/>
</dbReference>
<reference evidence="10 11" key="1">
    <citation type="journal article" date="2007" name="Nat. Biotechnol.">
        <title>Genome sequence of the lignocellulose-bioconverting and xylose-fermenting yeast Pichia stipitis.</title>
        <authorList>
            <person name="Jeffries T.W."/>
            <person name="Grigoriev I.V."/>
            <person name="Grimwood J."/>
            <person name="Laplaza J.M."/>
            <person name="Aerts A."/>
            <person name="Salamov A."/>
            <person name="Schmutz J."/>
            <person name="Lindquist E."/>
            <person name="Dehal P."/>
            <person name="Shapiro H."/>
            <person name="Jin Y.S."/>
            <person name="Passoth V."/>
            <person name="Richardson P.M."/>
        </authorList>
    </citation>
    <scope>NUCLEOTIDE SEQUENCE [LARGE SCALE GENOMIC DNA]</scope>
    <source>
        <strain evidence="11">ATCC 58785 / CBS 6054 / NBRC 10063 / NRRL Y-11545</strain>
    </source>
</reference>
<dbReference type="HOGENOM" id="CLU_029389_3_1_1"/>
<gene>
    <name evidence="10" type="ORF">PICST_63918</name>
</gene>
<keyword evidence="6" id="KW-0378">Hydrolase</keyword>
<feature type="domain" description="Peptidase C14 caspase" evidence="9">
    <location>
        <begin position="83"/>
        <end position="370"/>
    </location>
</feature>
<evidence type="ECO:0000256" key="3">
    <source>
        <dbReference type="ARBA" id="ARBA00016994"/>
    </source>
</evidence>
<name>A3LZT0_PICST</name>
<evidence type="ECO:0000313" key="10">
    <source>
        <dbReference type="EMBL" id="ABN68394.2"/>
    </source>
</evidence>
<feature type="non-terminal residue" evidence="10">
    <location>
        <position position="1"/>
    </location>
</feature>
<dbReference type="Proteomes" id="UP000002258">
    <property type="component" value="Chromosome 8"/>
</dbReference>
<evidence type="ECO:0000313" key="11">
    <source>
        <dbReference type="Proteomes" id="UP000002258"/>
    </source>
</evidence>
<dbReference type="GO" id="GO:0006915">
    <property type="term" value="P:apoptotic process"/>
    <property type="evidence" value="ECO:0007669"/>
    <property type="project" value="UniProtKB-KW"/>
</dbReference>
<dbReference type="GO" id="GO:0005737">
    <property type="term" value="C:cytoplasm"/>
    <property type="evidence" value="ECO:0007669"/>
    <property type="project" value="TreeGrafter"/>
</dbReference>
<keyword evidence="6" id="KW-0788">Thiol protease</keyword>
<dbReference type="GO" id="GO:0004197">
    <property type="term" value="F:cysteine-type endopeptidase activity"/>
    <property type="evidence" value="ECO:0007669"/>
    <property type="project" value="EnsemblFungi"/>
</dbReference>
<dbReference type="InterPro" id="IPR029030">
    <property type="entry name" value="Caspase-like_dom_sf"/>
</dbReference>
<dbReference type="Pfam" id="PF00656">
    <property type="entry name" value="Peptidase_C14"/>
    <property type="match status" value="1"/>
</dbReference>
<dbReference type="SUPFAM" id="SSF52129">
    <property type="entry name" value="Caspase-like"/>
    <property type="match status" value="1"/>
</dbReference>
<keyword evidence="4 10" id="KW-0645">Protease</keyword>
<keyword evidence="5" id="KW-0053">Apoptosis</keyword>
<sequence length="378" mass="41842">EGYGRQESGRQESGRQESNYGRQESGYGREESGRQQVYDRQESRQDSQGYQRPQGEYSRPPGKPQSFGVDGYEYQYSNCNGSKKALLIGINYTGTANQLNGCVNDCNNVQEFLLQNGFSKDNIVLLNDQQTNKRSIPTRDNILDGVKWLVKDARANDSLFFHYSGHGGQTPDKTGDEADGNDEVIYPLDFETAGFIDDDTLHEIMVNPLPKGTRLTALFDSCHSGSVLDLPYTYSTKGVIKEPNLLEEAGSGLLDTFKAYSQGNQKAVVQGIMGVAKSFMNKERAEKANEVTKQTKTSPADVITLSGCKDDQTSADAKENGQATGAMSYSFLKVMRENPKQSYLSLLNGTRDILASKYSQKPQLSSSHPIDTNLQFIF</sequence>
<dbReference type="EMBL" id="CP000502">
    <property type="protein sequence ID" value="ABN68394.2"/>
    <property type="molecule type" value="Genomic_DNA"/>
</dbReference>
<feature type="region of interest" description="Disordered" evidence="8">
    <location>
        <begin position="1"/>
        <end position="69"/>
    </location>
</feature>
<evidence type="ECO:0000259" key="9">
    <source>
        <dbReference type="Pfam" id="PF00656"/>
    </source>
</evidence>
<evidence type="ECO:0000256" key="6">
    <source>
        <dbReference type="ARBA" id="ARBA00022807"/>
    </source>
</evidence>
<keyword evidence="7" id="KW-0865">Zymogen</keyword>
<dbReference type="RefSeq" id="XP_001386423.2">
    <property type="nucleotide sequence ID" value="XM_001386386.1"/>
</dbReference>
<dbReference type="Gene3D" id="3.40.50.12660">
    <property type="match status" value="1"/>
</dbReference>
<dbReference type="STRING" id="322104.A3LZT0"/>
<dbReference type="OrthoDB" id="3223806at2759"/>
<evidence type="ECO:0000256" key="2">
    <source>
        <dbReference type="ARBA" id="ARBA00009005"/>
    </source>
</evidence>
<evidence type="ECO:0000256" key="1">
    <source>
        <dbReference type="ARBA" id="ARBA00003621"/>
    </source>
</evidence>
<dbReference type="InParanoid" id="A3LZT0"/>
<dbReference type="InterPro" id="IPR011600">
    <property type="entry name" value="Pept_C14_caspase"/>
</dbReference>
<feature type="compositionally biased region" description="Basic and acidic residues" evidence="8">
    <location>
        <begin position="27"/>
        <end position="45"/>
    </location>
</feature>
<accession>A3LZT0</accession>